<name>A0A9Q0MKG5_9DIPT</name>
<dbReference type="Proteomes" id="UP001151699">
    <property type="component" value="Unassembled WGS sequence"/>
</dbReference>
<keyword evidence="2" id="KW-1185">Reference proteome</keyword>
<reference evidence="1" key="1">
    <citation type="submission" date="2022-07" db="EMBL/GenBank/DDBJ databases">
        <authorList>
            <person name="Trinca V."/>
            <person name="Uliana J.V.C."/>
            <person name="Torres T.T."/>
            <person name="Ward R.J."/>
            <person name="Monesi N."/>
        </authorList>
    </citation>
    <scope>NUCLEOTIDE SEQUENCE</scope>
    <source>
        <strain evidence="1">HSMRA1968</strain>
        <tissue evidence="1">Whole embryos</tissue>
    </source>
</reference>
<comment type="caution">
    <text evidence="1">The sequence shown here is derived from an EMBL/GenBank/DDBJ whole genome shotgun (WGS) entry which is preliminary data.</text>
</comment>
<sequence length="51" mass="5695">MVQSIAMLPERRINQADCPSCVCDPCHPVPLHPLPQCQCHCRNPTVPIQCN</sequence>
<evidence type="ECO:0000313" key="1">
    <source>
        <dbReference type="EMBL" id="KAJ6633188.1"/>
    </source>
</evidence>
<organism evidence="1 2">
    <name type="scientific">Pseudolycoriella hygida</name>
    <dbReference type="NCBI Taxonomy" id="35572"/>
    <lineage>
        <taxon>Eukaryota</taxon>
        <taxon>Metazoa</taxon>
        <taxon>Ecdysozoa</taxon>
        <taxon>Arthropoda</taxon>
        <taxon>Hexapoda</taxon>
        <taxon>Insecta</taxon>
        <taxon>Pterygota</taxon>
        <taxon>Neoptera</taxon>
        <taxon>Endopterygota</taxon>
        <taxon>Diptera</taxon>
        <taxon>Nematocera</taxon>
        <taxon>Sciaroidea</taxon>
        <taxon>Sciaridae</taxon>
        <taxon>Pseudolycoriella</taxon>
    </lineage>
</organism>
<protein>
    <submittedName>
        <fullName evidence="1">Uncharacterized protein</fullName>
    </submittedName>
</protein>
<accession>A0A9Q0MKG5</accession>
<proteinExistence type="predicted"/>
<dbReference type="EMBL" id="WJQU01002139">
    <property type="protein sequence ID" value="KAJ6633188.1"/>
    <property type="molecule type" value="Genomic_DNA"/>
</dbReference>
<evidence type="ECO:0000313" key="2">
    <source>
        <dbReference type="Proteomes" id="UP001151699"/>
    </source>
</evidence>
<gene>
    <name evidence="1" type="ORF">Bhyg_15624</name>
</gene>
<dbReference type="AlphaFoldDB" id="A0A9Q0MKG5"/>